<protein>
    <submittedName>
        <fullName evidence="9">Putative Quinol-cytochrome c reductase, iron-sulfur subunit (Rieske iron-sulfur protein)</fullName>
        <ecNumber evidence="9">1.10.2.2</ecNumber>
    </submittedName>
</protein>
<keyword evidence="5" id="KW-1015">Disulfide bond</keyword>
<keyword evidence="7" id="KW-1133">Transmembrane helix</keyword>
<dbReference type="PROSITE" id="PS51318">
    <property type="entry name" value="TAT"/>
    <property type="match status" value="1"/>
</dbReference>
<evidence type="ECO:0000259" key="8">
    <source>
        <dbReference type="PROSITE" id="PS51296"/>
    </source>
</evidence>
<keyword evidence="4" id="KW-0411">Iron-sulfur</keyword>
<feature type="domain" description="Rieske" evidence="8">
    <location>
        <begin position="69"/>
        <end position="168"/>
    </location>
</feature>
<evidence type="ECO:0000256" key="7">
    <source>
        <dbReference type="SAM" id="Phobius"/>
    </source>
</evidence>
<accession>A0A330L089</accession>
<evidence type="ECO:0000256" key="3">
    <source>
        <dbReference type="ARBA" id="ARBA00023004"/>
    </source>
</evidence>
<feature type="transmembrane region" description="Helical" evidence="7">
    <location>
        <begin position="25"/>
        <end position="51"/>
    </location>
</feature>
<name>A0A330L089_9BACT</name>
<keyword evidence="9" id="KW-0560">Oxidoreductase</keyword>
<organism evidence="9 10">
    <name type="scientific">Nitrospira lenta</name>
    <dbReference type="NCBI Taxonomy" id="1436998"/>
    <lineage>
        <taxon>Bacteria</taxon>
        <taxon>Pseudomonadati</taxon>
        <taxon>Nitrospirota</taxon>
        <taxon>Nitrospiria</taxon>
        <taxon>Nitrospirales</taxon>
        <taxon>Nitrospiraceae</taxon>
        <taxon>Nitrospira</taxon>
    </lineage>
</organism>
<reference evidence="10" key="1">
    <citation type="submission" date="2018-04" db="EMBL/GenBank/DDBJ databases">
        <authorList>
            <person name="Lucker S."/>
            <person name="Sakoula D."/>
        </authorList>
    </citation>
    <scope>NUCLEOTIDE SEQUENCE [LARGE SCALE GENOMIC DNA]</scope>
</reference>
<dbReference type="GO" id="GO:0051537">
    <property type="term" value="F:2 iron, 2 sulfur cluster binding"/>
    <property type="evidence" value="ECO:0007669"/>
    <property type="project" value="UniProtKB-KW"/>
</dbReference>
<sequence>MTSDGSGPVKGDAGFHTPVGSRRTFFNWATAGIAGLIGAGLAVPLLGYIIAPALKRRERAWVDVGGVGDVPVGEPKQLDYAMTIQDGYLETRSQKAVWAVKQADGQVTVFAPKCTHLGCGYRWAGEEKQFKCPCHGSVFGIDGQVLAGPAPRPLDRLPVKIENGRLMVVFEEFKSGSSTSEAL</sequence>
<evidence type="ECO:0000313" key="10">
    <source>
        <dbReference type="Proteomes" id="UP000248168"/>
    </source>
</evidence>
<dbReference type="InterPro" id="IPR017941">
    <property type="entry name" value="Rieske_2Fe-2S"/>
</dbReference>
<dbReference type="InterPro" id="IPR036922">
    <property type="entry name" value="Rieske_2Fe-2S_sf"/>
</dbReference>
<dbReference type="InterPro" id="IPR006311">
    <property type="entry name" value="TAT_signal"/>
</dbReference>
<dbReference type="InParanoid" id="A0A330L089"/>
<dbReference type="GO" id="GO:0016491">
    <property type="term" value="F:oxidoreductase activity"/>
    <property type="evidence" value="ECO:0007669"/>
    <property type="project" value="UniProtKB-KW"/>
</dbReference>
<dbReference type="GO" id="GO:0046872">
    <property type="term" value="F:metal ion binding"/>
    <property type="evidence" value="ECO:0007669"/>
    <property type="project" value="UniProtKB-KW"/>
</dbReference>
<evidence type="ECO:0000313" key="9">
    <source>
        <dbReference type="EMBL" id="SPP63150.1"/>
    </source>
</evidence>
<keyword evidence="7" id="KW-0812">Transmembrane</keyword>
<dbReference type="EMBL" id="OUNR01000001">
    <property type="protein sequence ID" value="SPP63150.1"/>
    <property type="molecule type" value="Genomic_DNA"/>
</dbReference>
<dbReference type="InterPro" id="IPR005805">
    <property type="entry name" value="Rieske_Fe-S_prot_C"/>
</dbReference>
<evidence type="ECO:0000256" key="1">
    <source>
        <dbReference type="ARBA" id="ARBA00022714"/>
    </source>
</evidence>
<dbReference type="RefSeq" id="WP_121987726.1">
    <property type="nucleotide sequence ID" value="NZ_OUNR01000001.1"/>
</dbReference>
<dbReference type="Proteomes" id="UP000248168">
    <property type="component" value="Unassembled WGS sequence"/>
</dbReference>
<comment type="cofactor">
    <cofactor evidence="6">
        <name>[2Fe-2S] cluster</name>
        <dbReference type="ChEBI" id="CHEBI:190135"/>
    </cofactor>
</comment>
<dbReference type="CDD" id="cd03467">
    <property type="entry name" value="Rieske"/>
    <property type="match status" value="1"/>
</dbReference>
<evidence type="ECO:0000256" key="5">
    <source>
        <dbReference type="ARBA" id="ARBA00023157"/>
    </source>
</evidence>
<keyword evidence="1" id="KW-0001">2Fe-2S</keyword>
<dbReference type="AlphaFoldDB" id="A0A330L089"/>
<keyword evidence="2" id="KW-0479">Metal-binding</keyword>
<dbReference type="Gene3D" id="2.102.10.10">
    <property type="entry name" value="Rieske [2Fe-2S] iron-sulphur domain"/>
    <property type="match status" value="1"/>
</dbReference>
<keyword evidence="10" id="KW-1185">Reference proteome</keyword>
<dbReference type="Pfam" id="PF00355">
    <property type="entry name" value="Rieske"/>
    <property type="match status" value="1"/>
</dbReference>
<dbReference type="PROSITE" id="PS51296">
    <property type="entry name" value="RIESKE"/>
    <property type="match status" value="1"/>
</dbReference>
<evidence type="ECO:0000256" key="6">
    <source>
        <dbReference type="ARBA" id="ARBA00034078"/>
    </source>
</evidence>
<keyword evidence="3" id="KW-0408">Iron</keyword>
<dbReference type="SUPFAM" id="SSF50022">
    <property type="entry name" value="ISP domain"/>
    <property type="match status" value="1"/>
</dbReference>
<dbReference type="GO" id="GO:0016020">
    <property type="term" value="C:membrane"/>
    <property type="evidence" value="ECO:0007669"/>
    <property type="project" value="InterPro"/>
</dbReference>
<evidence type="ECO:0000256" key="2">
    <source>
        <dbReference type="ARBA" id="ARBA00022723"/>
    </source>
</evidence>
<dbReference type="PANTHER" id="PTHR10134">
    <property type="entry name" value="CYTOCHROME B-C1 COMPLEX SUBUNIT RIESKE, MITOCHONDRIAL"/>
    <property type="match status" value="1"/>
</dbReference>
<dbReference type="OrthoDB" id="9767869at2"/>
<keyword evidence="7" id="KW-0472">Membrane</keyword>
<dbReference type="EC" id="1.10.2.2" evidence="9"/>
<dbReference type="PRINTS" id="PR00162">
    <property type="entry name" value="RIESKE"/>
</dbReference>
<dbReference type="InterPro" id="IPR014349">
    <property type="entry name" value="Rieske_Fe-S_prot"/>
</dbReference>
<gene>
    <name evidence="9" type="ORF">NITLEN_10236</name>
</gene>
<proteinExistence type="predicted"/>
<evidence type="ECO:0000256" key="4">
    <source>
        <dbReference type="ARBA" id="ARBA00023014"/>
    </source>
</evidence>